<reference evidence="3 4" key="1">
    <citation type="submission" date="2020-08" db="EMBL/GenBank/DDBJ databases">
        <title>Sequencing the genomes of 1000 actinobacteria strains.</title>
        <authorList>
            <person name="Klenk H.-P."/>
        </authorList>
    </citation>
    <scope>NUCLEOTIDE SEQUENCE [LARGE SCALE GENOMIC DNA]</scope>
    <source>
        <strain evidence="3 4">DSM 28967</strain>
    </source>
</reference>
<dbReference type="InterPro" id="IPR000073">
    <property type="entry name" value="AB_hydrolase_1"/>
</dbReference>
<dbReference type="InterPro" id="IPR050266">
    <property type="entry name" value="AB_hydrolase_sf"/>
</dbReference>
<comment type="caution">
    <text evidence="3">The sequence shown here is derived from an EMBL/GenBank/DDBJ whole genome shotgun (WGS) entry which is preliminary data.</text>
</comment>
<keyword evidence="1" id="KW-0378">Hydrolase</keyword>
<evidence type="ECO:0000259" key="2">
    <source>
        <dbReference type="Pfam" id="PF12697"/>
    </source>
</evidence>
<dbReference type="Gene3D" id="3.40.50.1820">
    <property type="entry name" value="alpha/beta hydrolase"/>
    <property type="match status" value="1"/>
</dbReference>
<sequence length="254" mass="26691">MAATHFDVGGYKLAAEITGDGTPTVVFSSGSGDAGEAWVATIAALTGPARLVTYARAGVGASEALPDPTPRSFGAAADELRRLLDATGIPGPYILVGHSIGAVIAQVFAARWSDTLAGLVLVDPSDVRLWLDTEMPKLVVADGDREDHASFDVKLGAEEAIASQRHLGAPSVVVSSRVGRWLDSKTPHLWKPFTLEALDERWQRTHSELAAVLGGKRVIAQVGGHYVQNDEPELVAGAIGEVIHSGEATRSTEV</sequence>
<dbReference type="SUPFAM" id="SSF53474">
    <property type="entry name" value="alpha/beta-Hydrolases"/>
    <property type="match status" value="1"/>
</dbReference>
<protein>
    <submittedName>
        <fullName evidence="3">Pimeloyl-ACP methyl ester carboxylesterase</fullName>
    </submittedName>
</protein>
<organism evidence="3 4">
    <name type="scientific">Kribbella italica</name>
    <dbReference type="NCBI Taxonomy" id="1540520"/>
    <lineage>
        <taxon>Bacteria</taxon>
        <taxon>Bacillati</taxon>
        <taxon>Actinomycetota</taxon>
        <taxon>Actinomycetes</taxon>
        <taxon>Propionibacteriales</taxon>
        <taxon>Kribbellaceae</taxon>
        <taxon>Kribbella</taxon>
    </lineage>
</organism>
<dbReference type="Pfam" id="PF12697">
    <property type="entry name" value="Abhydrolase_6"/>
    <property type="match status" value="1"/>
</dbReference>
<dbReference type="AlphaFoldDB" id="A0A7W9J350"/>
<gene>
    <name evidence="3" type="ORF">HDA39_001510</name>
</gene>
<keyword evidence="4" id="KW-1185">Reference proteome</keyword>
<dbReference type="Proteomes" id="UP000549971">
    <property type="component" value="Unassembled WGS sequence"/>
</dbReference>
<evidence type="ECO:0000256" key="1">
    <source>
        <dbReference type="ARBA" id="ARBA00022801"/>
    </source>
</evidence>
<dbReference type="GO" id="GO:0016787">
    <property type="term" value="F:hydrolase activity"/>
    <property type="evidence" value="ECO:0007669"/>
    <property type="project" value="UniProtKB-KW"/>
</dbReference>
<dbReference type="PANTHER" id="PTHR43798:SF31">
    <property type="entry name" value="AB HYDROLASE SUPERFAMILY PROTEIN YCLE"/>
    <property type="match status" value="1"/>
</dbReference>
<dbReference type="EMBL" id="JACHMY010000001">
    <property type="protein sequence ID" value="MBB5834776.1"/>
    <property type="molecule type" value="Genomic_DNA"/>
</dbReference>
<dbReference type="PANTHER" id="PTHR43798">
    <property type="entry name" value="MONOACYLGLYCEROL LIPASE"/>
    <property type="match status" value="1"/>
</dbReference>
<dbReference type="GO" id="GO:0016020">
    <property type="term" value="C:membrane"/>
    <property type="evidence" value="ECO:0007669"/>
    <property type="project" value="TreeGrafter"/>
</dbReference>
<evidence type="ECO:0000313" key="3">
    <source>
        <dbReference type="EMBL" id="MBB5834776.1"/>
    </source>
</evidence>
<accession>A0A7W9J350</accession>
<dbReference type="InterPro" id="IPR029058">
    <property type="entry name" value="AB_hydrolase_fold"/>
</dbReference>
<evidence type="ECO:0000313" key="4">
    <source>
        <dbReference type="Proteomes" id="UP000549971"/>
    </source>
</evidence>
<feature type="domain" description="AB hydrolase-1" evidence="2">
    <location>
        <begin position="25"/>
        <end position="237"/>
    </location>
</feature>
<dbReference type="RefSeq" id="WP_184794497.1">
    <property type="nucleotide sequence ID" value="NZ_JACHMY010000001.1"/>
</dbReference>
<name>A0A7W9J350_9ACTN</name>
<proteinExistence type="predicted"/>